<dbReference type="AlphaFoldDB" id="A0A2X4VI35"/>
<evidence type="ECO:0000313" key="2">
    <source>
        <dbReference type="EMBL" id="SQI45010.1"/>
    </source>
</evidence>
<dbReference type="EMBL" id="LS483469">
    <property type="protein sequence ID" value="SQI45010.1"/>
    <property type="molecule type" value="Genomic_DNA"/>
</dbReference>
<accession>A0A2X4VI35</accession>
<evidence type="ECO:0000259" key="1">
    <source>
        <dbReference type="Pfam" id="PF13006"/>
    </source>
</evidence>
<protein>
    <submittedName>
        <fullName evidence="2">Insertion element 4 transposase N-terminal</fullName>
    </submittedName>
</protein>
<gene>
    <name evidence="2" type="ORF">NCTC12961_04906</name>
</gene>
<dbReference type="InterPro" id="IPR024473">
    <property type="entry name" value="Transposases_IS4_N"/>
</dbReference>
<sequence length="98" mass="11050">MHLSQALGIINITAPEQVQTLADLLPPDLIQQAFSLTDTVTLRKRKLPLESMVWLVIGMAIYNNRPLSQIVNLMDIVDRTGRPFTAPSSVIQRRKTLR</sequence>
<reference evidence="2 3" key="1">
    <citation type="submission" date="2018-06" db="EMBL/GenBank/DDBJ databases">
        <authorList>
            <consortium name="Pathogen Informatics"/>
            <person name="Doyle S."/>
        </authorList>
    </citation>
    <scope>NUCLEOTIDE SEQUENCE [LARGE SCALE GENOMIC DNA]</scope>
    <source>
        <strain evidence="2 3">NCTC12961</strain>
    </source>
</reference>
<evidence type="ECO:0000313" key="3">
    <source>
        <dbReference type="Proteomes" id="UP000248897"/>
    </source>
</evidence>
<proteinExistence type="predicted"/>
<feature type="domain" description="Transposase IS4 N-terminal" evidence="1">
    <location>
        <begin position="15"/>
        <end position="97"/>
    </location>
</feature>
<dbReference type="Pfam" id="PF13006">
    <property type="entry name" value="Nterm_IS4"/>
    <property type="match status" value="1"/>
</dbReference>
<name>A0A2X4VI35_SERPL</name>
<organism evidence="2 3">
    <name type="scientific">Serratia plymuthica</name>
    <dbReference type="NCBI Taxonomy" id="82996"/>
    <lineage>
        <taxon>Bacteria</taxon>
        <taxon>Pseudomonadati</taxon>
        <taxon>Pseudomonadota</taxon>
        <taxon>Gammaproteobacteria</taxon>
        <taxon>Enterobacterales</taxon>
        <taxon>Yersiniaceae</taxon>
        <taxon>Serratia</taxon>
    </lineage>
</organism>
<dbReference type="Proteomes" id="UP000248897">
    <property type="component" value="Chromosome 1"/>
</dbReference>